<evidence type="ECO:0000259" key="7">
    <source>
        <dbReference type="PROSITE" id="PS50021"/>
    </source>
</evidence>
<keyword evidence="10" id="KW-1185">Reference proteome</keyword>
<proteinExistence type="predicted"/>
<feature type="domain" description="Calponin-homology (CH)" evidence="7">
    <location>
        <begin position="2"/>
        <end position="108"/>
    </location>
</feature>
<dbReference type="InterPro" id="IPR001715">
    <property type="entry name" value="CH_dom"/>
</dbReference>
<feature type="compositionally biased region" description="Low complexity" evidence="6">
    <location>
        <begin position="950"/>
        <end position="961"/>
    </location>
</feature>
<feature type="compositionally biased region" description="Polar residues" evidence="6">
    <location>
        <begin position="906"/>
        <end position="919"/>
    </location>
</feature>
<feature type="region of interest" description="Disordered" evidence="6">
    <location>
        <begin position="898"/>
        <end position="977"/>
    </location>
</feature>
<dbReference type="SMART" id="SM00033">
    <property type="entry name" value="CH"/>
    <property type="match status" value="1"/>
</dbReference>
<feature type="compositionally biased region" description="Polar residues" evidence="6">
    <location>
        <begin position="725"/>
        <end position="749"/>
    </location>
</feature>
<evidence type="ECO:0000313" key="9">
    <source>
        <dbReference type="EMBL" id="KAK2158697.1"/>
    </source>
</evidence>
<feature type="region of interest" description="Disordered" evidence="6">
    <location>
        <begin position="1142"/>
        <end position="1180"/>
    </location>
</feature>
<feature type="region of interest" description="Disordered" evidence="6">
    <location>
        <begin position="508"/>
        <end position="756"/>
    </location>
</feature>
<sequence>MAAKLKSLQLWCKRQCEGYRDVEITNLTSSWKSGLAFCAIIHRYRPDLIDYDSLSKENVYENNKLAFDVGHEQLDIPALLDAEDMVAMAVPDKLCIVTYLSQYYNTFSKMEPAGGPGIKQCRAPPKRASSSGPPSTAPEAKRLTPTKQLLSDQNGLVKRAPPDSSQNGQKMAAPTRKGTYGDTCSICHHKVYLMERHIEDGQLYHRRCLRDKQKSIRSPTRPKQGPSAFQWPQINGIHMKHETEQSSAKTATKIGNGTVQSKFAFEKKNTAVTSDSPVHKSTATGESSSKLLDTNTRTKQSQNTSSSLVTMLFGAASPYPGSAARAQNKSSEIQKDNARPGYSSQLTGISHKRKDPGNSDVIMAKAKPASIMERAAMFDSDTKPRFGTSTGEERAISGGIKKAPVTSARLPTSSQNSNSETAEIDIVKYTYHTGVASPALNPGASQPSSTGGVRSGLLQSLANIRHFKNEEDGKGGSSTQQNIAGPRTDLTDVKGTVTSFLGHRSVLSNVGHQTKEDGIGNSSAPKTCVAEGSQSADNKKSILKLSSPRQSVDGSCQKDSVPKTILKPRPNENATNFGVDDQPKPILKSRRSSDESEFDGASLVNPRPILKSSSPTEPGQLTSSSPPKSILKSRETSPEMGHKPAKSILKSKDSSDDMEVDEDGQIPESKPRSILKHSHETSSHARDELATSPIRSILKHAAARPDSRSILKSPISPPIEGINDANGSVCNDRLNSSLPAHNNRTNTETPVPAPRSQIKVCEKSLTPHPAPRTRANQDTEVFCTTKPQRPEHPPSLDKIQPGSKTDEITDQRSLPNDRSTPRSILKTTKGGVGVKPEVSRSHWVRQIPEATESAGTPSVSSSVANQSDKSSNKHVGLPINNFSAFNLNDSLLIHSRNDATTERKPTTSGDHPGTKSTWQMEMEARKRIHTPDVRSRAPPRPAMPTSQKHTNQTTSQVTVTNGNDENSGLTRDKLLETNKNQTAVTANRMWDVDLSATKQALGVSNKPGSGAVSSVVSGAAPPPRPPPPTRLENQPSNQNGQNTLSLRPANAHGSPTSTKGNLNRCPAFRIPDSPQSSPESKRHETVNQNANSHNAPSSGTGYPPTSAPTDSQLEINTQSNKRKILPDARFSFRSGDFDCLNPGSSTPSPRAACCSFNSHQEEPSYPGSDLSGHHQQHSPPKRMVNAEARIATLKIIRDLETLDNALQILEREGRSLEEKIRSVSDDDMDEDNLMVGWFEMINKKNDLVRKESDLMYRKRQQELEDQHMDLEYELRLLMEKPDNEKTASDHIRENALIQELLETVNQRNHIVDSMEEDRKRYIAEDEEIANMMAKTGLIGSGGGKKKKNEKRKQQKKADHREKEPAKCIIKDSENVLDKAARKDRKHFRLSIG</sequence>
<dbReference type="Gene3D" id="1.10.418.10">
    <property type="entry name" value="Calponin-like domain"/>
    <property type="match status" value="1"/>
</dbReference>
<feature type="region of interest" description="Disordered" evidence="6">
    <location>
        <begin position="468"/>
        <end position="490"/>
    </location>
</feature>
<feature type="region of interest" description="Disordered" evidence="6">
    <location>
        <begin position="115"/>
        <end position="179"/>
    </location>
</feature>
<keyword evidence="2" id="KW-0597">Phosphoprotein</keyword>
<dbReference type="Pfam" id="PF12130">
    <property type="entry name" value="bMERB_dom"/>
    <property type="match status" value="1"/>
</dbReference>
<dbReference type="SUPFAM" id="SSF47576">
    <property type="entry name" value="Calponin-homology domain, CH-domain"/>
    <property type="match status" value="1"/>
</dbReference>
<protein>
    <recommendedName>
        <fullName evidence="11">MICAL-like protein 1</fullName>
    </recommendedName>
</protein>
<evidence type="ECO:0000256" key="4">
    <source>
        <dbReference type="ARBA" id="ARBA00023054"/>
    </source>
</evidence>
<feature type="domain" description="BMERB" evidence="8">
    <location>
        <begin position="1176"/>
        <end position="1330"/>
    </location>
</feature>
<keyword evidence="3" id="KW-0967">Endosome</keyword>
<feature type="compositionally biased region" description="Polar residues" evidence="6">
    <location>
        <begin position="853"/>
        <end position="869"/>
    </location>
</feature>
<dbReference type="PROSITE" id="PS50021">
    <property type="entry name" value="CH"/>
    <property type="match status" value="1"/>
</dbReference>
<evidence type="ECO:0008006" key="11">
    <source>
        <dbReference type="Google" id="ProtNLM"/>
    </source>
</evidence>
<feature type="compositionally biased region" description="Polar residues" evidence="6">
    <location>
        <begin position="811"/>
        <end position="826"/>
    </location>
</feature>
<feature type="compositionally biased region" description="Pro residues" evidence="6">
    <location>
        <begin position="1020"/>
        <end position="1029"/>
    </location>
</feature>
<dbReference type="InterPro" id="IPR036872">
    <property type="entry name" value="CH_dom_sf"/>
</dbReference>
<gene>
    <name evidence="9" type="ORF">LSH36_165g03008</name>
</gene>
<feature type="compositionally biased region" description="Basic and acidic residues" evidence="6">
    <location>
        <begin position="632"/>
        <end position="642"/>
    </location>
</feature>
<feature type="coiled-coil region" evidence="5">
    <location>
        <begin position="1199"/>
        <end position="1226"/>
    </location>
</feature>
<feature type="compositionally biased region" description="Basic residues" evidence="6">
    <location>
        <begin position="1343"/>
        <end position="1354"/>
    </location>
</feature>
<dbReference type="Proteomes" id="UP001208570">
    <property type="component" value="Unassembled WGS sequence"/>
</dbReference>
<evidence type="ECO:0000313" key="10">
    <source>
        <dbReference type="Proteomes" id="UP001208570"/>
    </source>
</evidence>
<dbReference type="SMART" id="SM01203">
    <property type="entry name" value="DUF3585"/>
    <property type="match status" value="1"/>
</dbReference>
<dbReference type="CDD" id="cd21253">
    <property type="entry name" value="CH_MICALL2"/>
    <property type="match status" value="1"/>
</dbReference>
<evidence type="ECO:0000259" key="8">
    <source>
        <dbReference type="PROSITE" id="PS51848"/>
    </source>
</evidence>
<comment type="subcellular location">
    <subcellularLocation>
        <location evidence="1">Endosome</location>
    </subcellularLocation>
</comment>
<evidence type="ECO:0000256" key="5">
    <source>
        <dbReference type="SAM" id="Coils"/>
    </source>
</evidence>
<feature type="region of interest" description="Disordered" evidence="6">
    <location>
        <begin position="319"/>
        <end position="360"/>
    </location>
</feature>
<feature type="compositionally biased region" description="Polar residues" evidence="6">
    <location>
        <begin position="547"/>
        <end position="558"/>
    </location>
</feature>
<feature type="compositionally biased region" description="Basic and acidic residues" evidence="6">
    <location>
        <begin position="677"/>
        <end position="689"/>
    </location>
</feature>
<reference evidence="9" key="1">
    <citation type="journal article" date="2023" name="Mol. Biol. Evol.">
        <title>Third-Generation Sequencing Reveals the Adaptive Role of the Epigenome in Three Deep-Sea Polychaetes.</title>
        <authorList>
            <person name="Perez M."/>
            <person name="Aroh O."/>
            <person name="Sun Y."/>
            <person name="Lan Y."/>
            <person name="Juniper S.K."/>
            <person name="Young C.R."/>
            <person name="Angers B."/>
            <person name="Qian P.Y."/>
        </authorList>
    </citation>
    <scope>NUCLEOTIDE SEQUENCE</scope>
    <source>
        <strain evidence="9">P08H-3</strain>
    </source>
</reference>
<feature type="region of interest" description="Disordered" evidence="6">
    <location>
        <begin position="784"/>
        <end position="875"/>
    </location>
</feature>
<feature type="compositionally biased region" description="Polar residues" evidence="6">
    <location>
        <begin position="1086"/>
        <end position="1100"/>
    </location>
</feature>
<evidence type="ECO:0000256" key="3">
    <source>
        <dbReference type="ARBA" id="ARBA00022753"/>
    </source>
</evidence>
<dbReference type="PANTHER" id="PTHR23167:SF90">
    <property type="entry name" value="MICAL-LIKE PROTEIN 1"/>
    <property type="match status" value="1"/>
</dbReference>
<feature type="compositionally biased region" description="Polar residues" evidence="6">
    <location>
        <begin position="1031"/>
        <end position="1045"/>
    </location>
</feature>
<dbReference type="SUPFAM" id="SSF57716">
    <property type="entry name" value="Glucocorticoid receptor-like (DNA-binding domain)"/>
    <property type="match status" value="1"/>
</dbReference>
<feature type="compositionally biased region" description="Polar residues" evidence="6">
    <location>
        <begin position="145"/>
        <end position="154"/>
    </location>
</feature>
<dbReference type="PANTHER" id="PTHR23167">
    <property type="entry name" value="CALPONIN HOMOLOGY DOMAIN-CONTAINING PROTEIN DDB_G0272472-RELATED"/>
    <property type="match status" value="1"/>
</dbReference>
<feature type="compositionally biased region" description="Low complexity" evidence="6">
    <location>
        <begin position="1007"/>
        <end position="1019"/>
    </location>
</feature>
<feature type="region of interest" description="Disordered" evidence="6">
    <location>
        <begin position="1001"/>
        <end position="1112"/>
    </location>
</feature>
<feature type="region of interest" description="Disordered" evidence="6">
    <location>
        <begin position="270"/>
        <end position="306"/>
    </location>
</feature>
<feature type="compositionally biased region" description="Polar residues" evidence="6">
    <location>
        <begin position="611"/>
        <end position="627"/>
    </location>
</feature>
<accession>A0AAD9JT17</accession>
<dbReference type="Pfam" id="PF00307">
    <property type="entry name" value="CH"/>
    <property type="match status" value="1"/>
</dbReference>
<dbReference type="FunFam" id="1.10.418.10:FF:000023">
    <property type="entry name" value="EH domain-binding protein 1 isoform X1"/>
    <property type="match status" value="1"/>
</dbReference>
<feature type="compositionally biased region" description="Acidic residues" evidence="6">
    <location>
        <begin position="656"/>
        <end position="665"/>
    </location>
</feature>
<feature type="compositionally biased region" description="Basic and acidic residues" evidence="6">
    <location>
        <begin position="922"/>
        <end position="935"/>
    </location>
</feature>
<evidence type="ECO:0000256" key="2">
    <source>
        <dbReference type="ARBA" id="ARBA00022553"/>
    </source>
</evidence>
<dbReference type="InterPro" id="IPR050540">
    <property type="entry name" value="F-actin_Monoox_Mical"/>
</dbReference>
<dbReference type="PROSITE" id="PS51848">
    <property type="entry name" value="BMERB"/>
    <property type="match status" value="1"/>
</dbReference>
<dbReference type="GO" id="GO:0005768">
    <property type="term" value="C:endosome"/>
    <property type="evidence" value="ECO:0007669"/>
    <property type="project" value="UniProtKB-SubCell"/>
</dbReference>
<evidence type="ECO:0000256" key="6">
    <source>
        <dbReference type="SAM" id="MobiDB-lite"/>
    </source>
</evidence>
<organism evidence="9 10">
    <name type="scientific">Paralvinella palmiformis</name>
    <dbReference type="NCBI Taxonomy" id="53620"/>
    <lineage>
        <taxon>Eukaryota</taxon>
        <taxon>Metazoa</taxon>
        <taxon>Spiralia</taxon>
        <taxon>Lophotrochozoa</taxon>
        <taxon>Annelida</taxon>
        <taxon>Polychaeta</taxon>
        <taxon>Sedentaria</taxon>
        <taxon>Canalipalpata</taxon>
        <taxon>Terebellida</taxon>
        <taxon>Terebelliformia</taxon>
        <taxon>Alvinellidae</taxon>
        <taxon>Paralvinella</taxon>
    </lineage>
</organism>
<dbReference type="InterPro" id="IPR022735">
    <property type="entry name" value="bMERB_dom"/>
</dbReference>
<feature type="compositionally biased region" description="Basic and acidic residues" evidence="6">
    <location>
        <begin position="1355"/>
        <end position="1366"/>
    </location>
</feature>
<evidence type="ECO:0000256" key="1">
    <source>
        <dbReference type="ARBA" id="ARBA00004177"/>
    </source>
</evidence>
<keyword evidence="4 5" id="KW-0175">Coiled coil</keyword>
<feature type="region of interest" description="Disordered" evidence="6">
    <location>
        <begin position="1333"/>
        <end position="1366"/>
    </location>
</feature>
<name>A0AAD9JT17_9ANNE</name>
<dbReference type="EMBL" id="JAODUP010000165">
    <property type="protein sequence ID" value="KAK2158697.1"/>
    <property type="molecule type" value="Genomic_DNA"/>
</dbReference>
<comment type="caution">
    <text evidence="9">The sequence shown here is derived from an EMBL/GenBank/DDBJ whole genome shotgun (WGS) entry which is preliminary data.</text>
</comment>